<protein>
    <submittedName>
        <fullName evidence="1">Uncharacterized protein</fullName>
    </submittedName>
</protein>
<dbReference type="RefSeq" id="WP_142897338.1">
    <property type="nucleotide sequence ID" value="NZ_ML660056.1"/>
</dbReference>
<dbReference type="OrthoDB" id="7365624at2"/>
<name>A0A545TPH3_9PROT</name>
<evidence type="ECO:0000313" key="2">
    <source>
        <dbReference type="Proteomes" id="UP000315252"/>
    </source>
</evidence>
<accession>A0A545TPH3</accession>
<dbReference type="EMBL" id="VHSH01000005">
    <property type="protein sequence ID" value="TQV79114.1"/>
    <property type="molecule type" value="Genomic_DNA"/>
</dbReference>
<reference evidence="1 2" key="1">
    <citation type="submission" date="2019-06" db="EMBL/GenBank/DDBJ databases">
        <title>Whole genome sequence for Rhodospirillaceae sp. R148.</title>
        <authorList>
            <person name="Wang G."/>
        </authorList>
    </citation>
    <scope>NUCLEOTIDE SEQUENCE [LARGE SCALE GENOMIC DNA]</scope>
    <source>
        <strain evidence="1 2">R148</strain>
    </source>
</reference>
<keyword evidence="2" id="KW-1185">Reference proteome</keyword>
<evidence type="ECO:0000313" key="1">
    <source>
        <dbReference type="EMBL" id="TQV79114.1"/>
    </source>
</evidence>
<comment type="caution">
    <text evidence="1">The sequence shown here is derived from an EMBL/GenBank/DDBJ whole genome shotgun (WGS) entry which is preliminary data.</text>
</comment>
<dbReference type="Proteomes" id="UP000315252">
    <property type="component" value="Unassembled WGS sequence"/>
</dbReference>
<dbReference type="AlphaFoldDB" id="A0A545TPH3"/>
<organism evidence="1 2">
    <name type="scientific">Denitrobaculum tricleocarpae</name>
    <dbReference type="NCBI Taxonomy" id="2591009"/>
    <lineage>
        <taxon>Bacteria</taxon>
        <taxon>Pseudomonadati</taxon>
        <taxon>Pseudomonadota</taxon>
        <taxon>Alphaproteobacteria</taxon>
        <taxon>Rhodospirillales</taxon>
        <taxon>Rhodospirillaceae</taxon>
        <taxon>Denitrobaculum</taxon>
    </lineage>
</organism>
<gene>
    <name evidence="1" type="ORF">FKG95_15715</name>
</gene>
<proteinExistence type="predicted"/>
<sequence length="173" mass="18412">MHLKRHQTHVPGFLRGCLFGGLACLVGLASDAATGAQQSKDAASDPQRVTIEISDADCRLLTRHQPDADVAFQPGVDARGRPVAPADLNGGGQAGFSRLETPKRIVIPIEVDLFERFGVPANADLFKADAQVGQVIYDDGKLFYNGQRLADGASDELLLLCKKALKAETVSGD</sequence>